<dbReference type="AlphaFoldDB" id="A0A1I1W1K4"/>
<accession>A0A1I1W1K4</accession>
<protein>
    <submittedName>
        <fullName evidence="1">Uncharacterized protein</fullName>
    </submittedName>
</protein>
<dbReference type="EMBL" id="FONA01000003">
    <property type="protein sequence ID" value="SFD89156.1"/>
    <property type="molecule type" value="Genomic_DNA"/>
</dbReference>
<sequence length="35" mass="3973">MMSAINSLGEERNGYVLVYVKYVREAQTKIPGIIE</sequence>
<organism evidence="1 2">
    <name type="scientific">Thermophagus xiamenensis</name>
    <dbReference type="NCBI Taxonomy" id="385682"/>
    <lineage>
        <taxon>Bacteria</taxon>
        <taxon>Pseudomonadati</taxon>
        <taxon>Bacteroidota</taxon>
        <taxon>Bacteroidia</taxon>
        <taxon>Marinilabiliales</taxon>
        <taxon>Marinilabiliaceae</taxon>
        <taxon>Thermophagus</taxon>
    </lineage>
</organism>
<dbReference type="Proteomes" id="UP000181976">
    <property type="component" value="Unassembled WGS sequence"/>
</dbReference>
<evidence type="ECO:0000313" key="2">
    <source>
        <dbReference type="Proteomes" id="UP000181976"/>
    </source>
</evidence>
<name>A0A1I1W1K4_9BACT</name>
<dbReference type="STRING" id="385682.SAMN05444380_103182"/>
<gene>
    <name evidence="1" type="ORF">SAMN05444380_103182</name>
</gene>
<reference evidence="1 2" key="1">
    <citation type="submission" date="2016-10" db="EMBL/GenBank/DDBJ databases">
        <authorList>
            <person name="de Groot N.N."/>
        </authorList>
    </citation>
    <scope>NUCLEOTIDE SEQUENCE [LARGE SCALE GENOMIC DNA]</scope>
    <source>
        <strain evidence="1 2">DSM 19012</strain>
    </source>
</reference>
<evidence type="ECO:0000313" key="1">
    <source>
        <dbReference type="EMBL" id="SFD89156.1"/>
    </source>
</evidence>
<keyword evidence="2" id="KW-1185">Reference proteome</keyword>
<proteinExistence type="predicted"/>
<dbReference type="InParanoid" id="A0A1I1W1K4"/>